<evidence type="ECO:0000259" key="1">
    <source>
        <dbReference type="Pfam" id="PF00753"/>
    </source>
</evidence>
<dbReference type="Pfam" id="PF00753">
    <property type="entry name" value="Lactamase_B"/>
    <property type="match status" value="1"/>
</dbReference>
<dbReference type="Proteomes" id="UP000217289">
    <property type="component" value="Chromosome"/>
</dbReference>
<name>A0A250IBR8_9BACT</name>
<dbReference type="PANTHER" id="PTHR36839">
    <property type="entry name" value="METALLO-BETA-LACTAMASE FAMILY PROTEIN (AFU_ORTHOLOGUE AFUA_5G12770)"/>
    <property type="match status" value="1"/>
</dbReference>
<dbReference type="InterPro" id="IPR036866">
    <property type="entry name" value="RibonucZ/Hydroxyglut_hydro"/>
</dbReference>
<accession>A0A250IBR8</accession>
<gene>
    <name evidence="2" type="ORF">MEBOL_002036</name>
</gene>
<organism evidence="2 3">
    <name type="scientific">Melittangium boletus DSM 14713</name>
    <dbReference type="NCBI Taxonomy" id="1294270"/>
    <lineage>
        <taxon>Bacteria</taxon>
        <taxon>Pseudomonadati</taxon>
        <taxon>Myxococcota</taxon>
        <taxon>Myxococcia</taxon>
        <taxon>Myxococcales</taxon>
        <taxon>Cystobacterineae</taxon>
        <taxon>Archangiaceae</taxon>
        <taxon>Melittangium</taxon>
    </lineage>
</organism>
<dbReference type="Gene3D" id="3.60.15.10">
    <property type="entry name" value="Ribonuclease Z/Hydroxyacylglutathione hydrolase-like"/>
    <property type="match status" value="1"/>
</dbReference>
<dbReference type="KEGG" id="mbd:MEBOL_002036"/>
<dbReference type="RefSeq" id="WP_095977258.1">
    <property type="nucleotide sequence ID" value="NZ_CP022163.1"/>
</dbReference>
<dbReference type="SUPFAM" id="SSF56281">
    <property type="entry name" value="Metallo-hydrolase/oxidoreductase"/>
    <property type="match status" value="1"/>
</dbReference>
<dbReference type="AlphaFoldDB" id="A0A250IBR8"/>
<proteinExistence type="predicted"/>
<dbReference type="OrthoDB" id="2373347at2"/>
<keyword evidence="3" id="KW-1185">Reference proteome</keyword>
<evidence type="ECO:0000313" key="2">
    <source>
        <dbReference type="EMBL" id="ATB28587.1"/>
    </source>
</evidence>
<feature type="domain" description="Metallo-beta-lactamase" evidence="1">
    <location>
        <begin position="131"/>
        <end position="227"/>
    </location>
</feature>
<dbReference type="InterPro" id="IPR001279">
    <property type="entry name" value="Metallo-B-lactamas"/>
</dbReference>
<evidence type="ECO:0000313" key="3">
    <source>
        <dbReference type="Proteomes" id="UP000217289"/>
    </source>
</evidence>
<reference evidence="2 3" key="1">
    <citation type="submission" date="2017-06" db="EMBL/GenBank/DDBJ databases">
        <authorList>
            <person name="Kim H.J."/>
            <person name="Triplett B.A."/>
        </authorList>
    </citation>
    <scope>NUCLEOTIDE SEQUENCE [LARGE SCALE GENOMIC DNA]</scope>
    <source>
        <strain evidence="2 3">DSM 14713</strain>
    </source>
</reference>
<dbReference type="EMBL" id="CP022163">
    <property type="protein sequence ID" value="ATB28587.1"/>
    <property type="molecule type" value="Genomic_DNA"/>
</dbReference>
<dbReference type="PANTHER" id="PTHR36839:SF1">
    <property type="entry name" value="METALLO-BETA-LACTAMASE FAMILY PROTEIN (AFU_ORTHOLOGUE AFUA_5G12770)"/>
    <property type="match status" value="1"/>
</dbReference>
<sequence length="278" mass="31477">MPLVRYACSHCGTWQPWFDHELPLSCPTCMDVRNALPEKGWDFRSAAQVSQQLETSWREAIPGVLGFHCTPSFGLGSTGWLLVRPEGNVAFEGAPWYSRPALERIASLGGIRWMSSSHVHGFGALWQLQEHFDPQLVLHRDALPHTKAFQVRWPVDDEHTLAPELTLHHVDGHYEGHCVMYDARTCSLFCGDALKVELDGRGRPTGLSCHKGFHYAIPLSHGELRRYREVFERLPFENVFTPFEFARGVTRAHALALFDRLLSGMPHTRPIALEELSS</sequence>
<protein>
    <recommendedName>
        <fullName evidence="1">Metallo-beta-lactamase domain-containing protein</fullName>
    </recommendedName>
</protein>